<evidence type="ECO:0000256" key="1">
    <source>
        <dbReference type="SAM" id="MobiDB-lite"/>
    </source>
</evidence>
<dbReference type="EMBL" id="JAIWYP010000011">
    <property type="protein sequence ID" value="KAH3736447.1"/>
    <property type="molecule type" value="Genomic_DNA"/>
</dbReference>
<reference evidence="2" key="1">
    <citation type="journal article" date="2019" name="bioRxiv">
        <title>The Genome of the Zebra Mussel, Dreissena polymorpha: A Resource for Invasive Species Research.</title>
        <authorList>
            <person name="McCartney M.A."/>
            <person name="Auch B."/>
            <person name="Kono T."/>
            <person name="Mallez S."/>
            <person name="Zhang Y."/>
            <person name="Obille A."/>
            <person name="Becker A."/>
            <person name="Abrahante J.E."/>
            <person name="Garbe J."/>
            <person name="Badalamenti J.P."/>
            <person name="Herman A."/>
            <person name="Mangelson H."/>
            <person name="Liachko I."/>
            <person name="Sullivan S."/>
            <person name="Sone E.D."/>
            <person name="Koren S."/>
            <person name="Silverstein K.A.T."/>
            <person name="Beckman K.B."/>
            <person name="Gohl D.M."/>
        </authorList>
    </citation>
    <scope>NUCLEOTIDE SEQUENCE</scope>
    <source>
        <strain evidence="2">Duluth1</strain>
        <tissue evidence="2">Whole animal</tissue>
    </source>
</reference>
<sequence>MDTVESVSWEEPILGVYGGDNENAPRLESKPTNSRSLGGHLIHYTTTFNAVGAPVQ</sequence>
<organism evidence="2 3">
    <name type="scientific">Dreissena polymorpha</name>
    <name type="common">Zebra mussel</name>
    <name type="synonym">Mytilus polymorpha</name>
    <dbReference type="NCBI Taxonomy" id="45954"/>
    <lineage>
        <taxon>Eukaryota</taxon>
        <taxon>Metazoa</taxon>
        <taxon>Spiralia</taxon>
        <taxon>Lophotrochozoa</taxon>
        <taxon>Mollusca</taxon>
        <taxon>Bivalvia</taxon>
        <taxon>Autobranchia</taxon>
        <taxon>Heteroconchia</taxon>
        <taxon>Euheterodonta</taxon>
        <taxon>Imparidentia</taxon>
        <taxon>Neoheterodontei</taxon>
        <taxon>Myida</taxon>
        <taxon>Dreissenoidea</taxon>
        <taxon>Dreissenidae</taxon>
        <taxon>Dreissena</taxon>
    </lineage>
</organism>
<dbReference type="Proteomes" id="UP000828390">
    <property type="component" value="Unassembled WGS sequence"/>
</dbReference>
<name>A0A9D4HXI3_DREPO</name>
<dbReference type="AlphaFoldDB" id="A0A9D4HXI3"/>
<feature type="region of interest" description="Disordered" evidence="1">
    <location>
        <begin position="17"/>
        <end position="38"/>
    </location>
</feature>
<reference evidence="2" key="2">
    <citation type="submission" date="2020-11" db="EMBL/GenBank/DDBJ databases">
        <authorList>
            <person name="McCartney M.A."/>
            <person name="Auch B."/>
            <person name="Kono T."/>
            <person name="Mallez S."/>
            <person name="Becker A."/>
            <person name="Gohl D.M."/>
            <person name="Silverstein K.A.T."/>
            <person name="Koren S."/>
            <person name="Bechman K.B."/>
            <person name="Herman A."/>
            <person name="Abrahante J.E."/>
            <person name="Garbe J."/>
        </authorList>
    </citation>
    <scope>NUCLEOTIDE SEQUENCE</scope>
    <source>
        <strain evidence="2">Duluth1</strain>
        <tissue evidence="2">Whole animal</tissue>
    </source>
</reference>
<evidence type="ECO:0000313" key="3">
    <source>
        <dbReference type="Proteomes" id="UP000828390"/>
    </source>
</evidence>
<keyword evidence="3" id="KW-1185">Reference proteome</keyword>
<accession>A0A9D4HXI3</accession>
<proteinExistence type="predicted"/>
<evidence type="ECO:0000313" key="2">
    <source>
        <dbReference type="EMBL" id="KAH3736447.1"/>
    </source>
</evidence>
<protein>
    <submittedName>
        <fullName evidence="2">Uncharacterized protein</fullName>
    </submittedName>
</protein>
<comment type="caution">
    <text evidence="2">The sequence shown here is derived from an EMBL/GenBank/DDBJ whole genome shotgun (WGS) entry which is preliminary data.</text>
</comment>
<gene>
    <name evidence="2" type="ORF">DPMN_043010</name>
</gene>